<dbReference type="Proteomes" id="UP001151760">
    <property type="component" value="Unassembled WGS sequence"/>
</dbReference>
<dbReference type="Gene3D" id="1.25.40.20">
    <property type="entry name" value="Ankyrin repeat-containing domain"/>
    <property type="match status" value="3"/>
</dbReference>
<dbReference type="SUPFAM" id="SSF48403">
    <property type="entry name" value="Ankyrin repeat"/>
    <property type="match status" value="2"/>
</dbReference>
<dbReference type="SMART" id="SM00248">
    <property type="entry name" value="ANK"/>
    <property type="match status" value="7"/>
</dbReference>
<dbReference type="InterPro" id="IPR036770">
    <property type="entry name" value="Ankyrin_rpt-contain_sf"/>
</dbReference>
<evidence type="ECO:0000256" key="1">
    <source>
        <dbReference type="SAM" id="Phobius"/>
    </source>
</evidence>
<evidence type="ECO:0000259" key="2">
    <source>
        <dbReference type="Pfam" id="PF13962"/>
    </source>
</evidence>
<dbReference type="PANTHER" id="PTHR24177">
    <property type="entry name" value="CASKIN"/>
    <property type="match status" value="1"/>
</dbReference>
<dbReference type="InterPro" id="IPR026961">
    <property type="entry name" value="PGG_dom"/>
</dbReference>
<reference evidence="3" key="2">
    <citation type="submission" date="2022-01" db="EMBL/GenBank/DDBJ databases">
        <authorList>
            <person name="Yamashiro T."/>
            <person name="Shiraishi A."/>
            <person name="Satake H."/>
            <person name="Nakayama K."/>
        </authorList>
    </citation>
    <scope>NUCLEOTIDE SEQUENCE</scope>
</reference>
<keyword evidence="1" id="KW-1133">Transmembrane helix</keyword>
<feature type="transmembrane region" description="Helical" evidence="1">
    <location>
        <begin position="522"/>
        <end position="543"/>
    </location>
</feature>
<evidence type="ECO:0000313" key="4">
    <source>
        <dbReference type="Proteomes" id="UP001151760"/>
    </source>
</evidence>
<proteinExistence type="predicted"/>
<dbReference type="Pfam" id="PF13962">
    <property type="entry name" value="PGG"/>
    <property type="match status" value="1"/>
</dbReference>
<evidence type="ECO:0000313" key="3">
    <source>
        <dbReference type="EMBL" id="GJT14972.1"/>
    </source>
</evidence>
<dbReference type="InterPro" id="IPR002110">
    <property type="entry name" value="Ankyrin_rpt"/>
</dbReference>
<dbReference type="EMBL" id="BQNB010013359">
    <property type="protein sequence ID" value="GJT14972.1"/>
    <property type="molecule type" value="Genomic_DNA"/>
</dbReference>
<comment type="caution">
    <text evidence="3">The sequence shown here is derived from an EMBL/GenBank/DDBJ whole genome shotgun (WGS) entry which is preliminary data.</text>
</comment>
<keyword evidence="1" id="KW-0472">Membrane</keyword>
<accession>A0ABQ5BMC9</accession>
<organism evidence="3 4">
    <name type="scientific">Tanacetum coccineum</name>
    <dbReference type="NCBI Taxonomy" id="301880"/>
    <lineage>
        <taxon>Eukaryota</taxon>
        <taxon>Viridiplantae</taxon>
        <taxon>Streptophyta</taxon>
        <taxon>Embryophyta</taxon>
        <taxon>Tracheophyta</taxon>
        <taxon>Spermatophyta</taxon>
        <taxon>Magnoliopsida</taxon>
        <taxon>eudicotyledons</taxon>
        <taxon>Gunneridae</taxon>
        <taxon>Pentapetalae</taxon>
        <taxon>asterids</taxon>
        <taxon>campanulids</taxon>
        <taxon>Asterales</taxon>
        <taxon>Asteraceae</taxon>
        <taxon>Asteroideae</taxon>
        <taxon>Anthemideae</taxon>
        <taxon>Anthemidinae</taxon>
        <taxon>Tanacetum</taxon>
    </lineage>
</organism>
<dbReference type="PANTHER" id="PTHR24177:SF443">
    <property type="entry name" value="PGG DOMAIN-CONTAINING PROTEIN"/>
    <property type="match status" value="1"/>
</dbReference>
<reference evidence="3" key="1">
    <citation type="journal article" date="2022" name="Int. J. Mol. Sci.">
        <title>Draft Genome of Tanacetum Coccineum: Genomic Comparison of Closely Related Tanacetum-Family Plants.</title>
        <authorList>
            <person name="Yamashiro T."/>
            <person name="Shiraishi A."/>
            <person name="Nakayama K."/>
            <person name="Satake H."/>
        </authorList>
    </citation>
    <scope>NUCLEOTIDE SEQUENCE</scope>
</reference>
<dbReference type="Pfam" id="PF12796">
    <property type="entry name" value="Ank_2"/>
    <property type="match status" value="1"/>
</dbReference>
<sequence>MNVEADSSSLFLLCCSFARRLTCIICIPLYAASVTGDWEADRNILDRHPERVRCAIADNYDDLELQDIYGYTAFCKAALAGNVKRCEYLFEKNHKLLHIPARNGKMPLNLARNGRRESYFDICVPLYQASISGDWKTAKNILDARPELVRYAIAEGNDTALHVAASAEETKLTKRFVKNLVNMMTKEDMEIQNKNDNTALCLAATAGNIKMVKIMLKKNPGLLTIAGSRGMLPLYMSALQGRHNTVKYLYAASETMSSRFWTDEKWGWMLLGCVECDFFDIALQIVKDHPELSTDMSIGVLARKPNAFKRVEKNLIRRIIHSIMSMRSAHEEDTDALKLLKIIWRQTLRRREKYEIDHILKGPPQPTDEGILYRFRILFVAAEMGNTRFVVELLRAYPDLIFEKNDDEHTIFHIAVMHRHQGIYNLLYEIGSRKDRITDIEDRGSNNMLHLLALTTVKMRSRTSGASLLMQRELLWFKEVEKMLPAHMRENKNLNDQTAYELFSEMNADLVNRGLDWMKDCMVVATLIVTVAFAVAFTVPGAYGQTDGLPIFIHDRAYLVFVIADAISLFSSSTSLLVFLSILASRHGQRDFMYSLPSKLMTGLVTLFISVAAMMVTYSASFFVLYRNGLRWVPILITTFAALPVILFAGLQSPLLWDMSRSMYDSRYLFKPRKCILYNIGSKF</sequence>
<feature type="transmembrane region" description="Helical" evidence="1">
    <location>
        <begin position="558"/>
        <end position="583"/>
    </location>
</feature>
<protein>
    <submittedName>
        <fullName evidence="3">Ankyrin repeat-containing protein</fullName>
    </submittedName>
</protein>
<keyword evidence="1" id="KW-0812">Transmembrane</keyword>
<feature type="transmembrane region" description="Helical" evidence="1">
    <location>
        <begin position="632"/>
        <end position="657"/>
    </location>
</feature>
<feature type="domain" description="PGG" evidence="2">
    <location>
        <begin position="519"/>
        <end position="624"/>
    </location>
</feature>
<feature type="transmembrane region" description="Helical" evidence="1">
    <location>
        <begin position="604"/>
        <end position="626"/>
    </location>
</feature>
<name>A0ABQ5BMC9_9ASTR</name>
<keyword evidence="4" id="KW-1185">Reference proteome</keyword>
<gene>
    <name evidence="3" type="ORF">Tco_0873678</name>
</gene>